<dbReference type="PIRSF" id="PIRSF000103">
    <property type="entry name" value="HIBADH"/>
    <property type="match status" value="1"/>
</dbReference>
<evidence type="ECO:0000256" key="3">
    <source>
        <dbReference type="PIRSR" id="PIRSR000103-1"/>
    </source>
</evidence>
<organism evidence="6 7">
    <name type="scientific">Pseudoponticoccus marisrubri</name>
    <dbReference type="NCBI Taxonomy" id="1685382"/>
    <lineage>
        <taxon>Bacteria</taxon>
        <taxon>Pseudomonadati</taxon>
        <taxon>Pseudomonadota</taxon>
        <taxon>Alphaproteobacteria</taxon>
        <taxon>Rhodobacterales</taxon>
        <taxon>Roseobacteraceae</taxon>
        <taxon>Pseudoponticoccus</taxon>
    </lineage>
</organism>
<dbReference type="PANTHER" id="PTHR43060:SF15">
    <property type="entry name" value="3-HYDROXYISOBUTYRATE DEHYDROGENASE-LIKE 1, MITOCHONDRIAL-RELATED"/>
    <property type="match status" value="1"/>
</dbReference>
<dbReference type="InterPro" id="IPR006115">
    <property type="entry name" value="6PGDH_NADP-bd"/>
</dbReference>
<dbReference type="AlphaFoldDB" id="A0A0W7WND9"/>
<protein>
    <submittedName>
        <fullName evidence="6">6-phosphogluconate dehydrogenase</fullName>
    </submittedName>
</protein>
<dbReference type="Gene3D" id="1.10.1040.10">
    <property type="entry name" value="N-(1-d-carboxylethyl)-l-norvaline Dehydrogenase, domain 2"/>
    <property type="match status" value="1"/>
</dbReference>
<dbReference type="PANTHER" id="PTHR43060">
    <property type="entry name" value="3-HYDROXYISOBUTYRATE DEHYDROGENASE-LIKE 1, MITOCHONDRIAL-RELATED"/>
    <property type="match status" value="1"/>
</dbReference>
<dbReference type="Gene3D" id="3.40.50.720">
    <property type="entry name" value="NAD(P)-binding Rossmann-like Domain"/>
    <property type="match status" value="1"/>
</dbReference>
<dbReference type="SUPFAM" id="SSF51735">
    <property type="entry name" value="NAD(P)-binding Rossmann-fold domains"/>
    <property type="match status" value="1"/>
</dbReference>
<dbReference type="Proteomes" id="UP000054396">
    <property type="component" value="Unassembled WGS sequence"/>
</dbReference>
<proteinExistence type="predicted"/>
<dbReference type="InterPro" id="IPR036291">
    <property type="entry name" value="NAD(P)-bd_dom_sf"/>
</dbReference>
<dbReference type="Pfam" id="PF14833">
    <property type="entry name" value="NAD_binding_11"/>
    <property type="match status" value="1"/>
</dbReference>
<evidence type="ECO:0000256" key="1">
    <source>
        <dbReference type="ARBA" id="ARBA00023002"/>
    </source>
</evidence>
<feature type="domain" description="3-hydroxyisobutyrate dehydrogenase-like NAD-binding" evidence="5">
    <location>
        <begin position="167"/>
        <end position="277"/>
    </location>
</feature>
<keyword evidence="2" id="KW-0520">NAD</keyword>
<name>A0A0W7WND9_9RHOB</name>
<dbReference type="InterPro" id="IPR029154">
    <property type="entry name" value="HIBADH-like_NADP-bd"/>
</dbReference>
<accession>A0A0W7WND9</accession>
<dbReference type="Pfam" id="PF03446">
    <property type="entry name" value="NAD_binding_2"/>
    <property type="match status" value="1"/>
</dbReference>
<feature type="domain" description="6-phosphogluconate dehydrogenase NADP-binding" evidence="4">
    <location>
        <begin position="4"/>
        <end position="164"/>
    </location>
</feature>
<dbReference type="InterPro" id="IPR013328">
    <property type="entry name" value="6PGD_dom2"/>
</dbReference>
<dbReference type="STRING" id="1685382.AVJ23_05915"/>
<keyword evidence="7" id="KW-1185">Reference proteome</keyword>
<evidence type="ECO:0000259" key="4">
    <source>
        <dbReference type="Pfam" id="PF03446"/>
    </source>
</evidence>
<evidence type="ECO:0000313" key="7">
    <source>
        <dbReference type="Proteomes" id="UP000054396"/>
    </source>
</evidence>
<comment type="caution">
    <text evidence="6">The sequence shown here is derived from an EMBL/GenBank/DDBJ whole genome shotgun (WGS) entry which is preliminary data.</text>
</comment>
<dbReference type="InterPro" id="IPR008927">
    <property type="entry name" value="6-PGluconate_DH-like_C_sf"/>
</dbReference>
<keyword evidence="1" id="KW-0560">Oxidoreductase</keyword>
<dbReference type="SUPFAM" id="SSF48179">
    <property type="entry name" value="6-phosphogluconate dehydrogenase C-terminal domain-like"/>
    <property type="match status" value="1"/>
</dbReference>
<evidence type="ECO:0000313" key="6">
    <source>
        <dbReference type="EMBL" id="KUF12105.1"/>
    </source>
</evidence>
<feature type="active site" evidence="3">
    <location>
        <position position="173"/>
    </location>
</feature>
<reference evidence="6 7" key="1">
    <citation type="submission" date="2015-12" db="EMBL/GenBank/DDBJ databases">
        <authorList>
            <person name="Shamseldin A."/>
            <person name="Moawad H."/>
            <person name="Abd El-Rahim W.M."/>
            <person name="Sadowsky M.J."/>
        </authorList>
    </citation>
    <scope>NUCLEOTIDE SEQUENCE [LARGE SCALE GENOMIC DNA]</scope>
    <source>
        <strain evidence="6 7">SJ5A-1</strain>
    </source>
</reference>
<dbReference type="EMBL" id="LPXO01000002">
    <property type="protein sequence ID" value="KUF12105.1"/>
    <property type="molecule type" value="Genomic_DNA"/>
</dbReference>
<dbReference type="GO" id="GO:0050661">
    <property type="term" value="F:NADP binding"/>
    <property type="evidence" value="ECO:0007669"/>
    <property type="project" value="InterPro"/>
</dbReference>
<dbReference type="GO" id="GO:0051287">
    <property type="term" value="F:NAD binding"/>
    <property type="evidence" value="ECO:0007669"/>
    <property type="project" value="InterPro"/>
</dbReference>
<dbReference type="InterPro" id="IPR015815">
    <property type="entry name" value="HIBADH-related"/>
</dbReference>
<dbReference type="OrthoDB" id="9812907at2"/>
<sequence length="295" mass="30814">MTEKIGFIGLGLMGRAMAGCLQAAGYPLTGLANRDRTGLEQVLAAGGHEAETARSLAEDSDIVMLCVGTSEQVESRIYGPDGVLEAARPGLVVIDFGTSLPASTKKIGADLAERGAVYLDAPLGRTPAHAQKGALNIMCAGDRATFDRVRPVLDVLGENVFHLGALGNGHTIKLINNFFAMTTATAMAEAFAAADAAGIGRDDLFNVIGAGPNRSGMMEFIRNYAVEGQIDLAFSVANGAKDVGYYRQMMADLGLDSRLSGGAADALGAAIETGDGALMVPEMVDWMSRNLRKTQ</sequence>
<evidence type="ECO:0000259" key="5">
    <source>
        <dbReference type="Pfam" id="PF14833"/>
    </source>
</evidence>
<evidence type="ECO:0000256" key="2">
    <source>
        <dbReference type="ARBA" id="ARBA00023027"/>
    </source>
</evidence>
<dbReference type="RefSeq" id="WP_058861224.1">
    <property type="nucleotide sequence ID" value="NZ_LPXO01000002.1"/>
</dbReference>
<dbReference type="GO" id="GO:0016491">
    <property type="term" value="F:oxidoreductase activity"/>
    <property type="evidence" value="ECO:0007669"/>
    <property type="project" value="UniProtKB-KW"/>
</dbReference>
<gene>
    <name evidence="6" type="ORF">AVJ23_05915</name>
</gene>